<reference evidence="2 3" key="1">
    <citation type="submission" date="2018-12" db="EMBL/GenBank/DDBJ databases">
        <authorList>
            <person name="Li K."/>
        </authorList>
    </citation>
    <scope>NUCLEOTIDE SEQUENCE [LARGE SCALE GENOMIC DNA]</scope>
    <source>
        <strain evidence="3">CR22</strain>
    </source>
</reference>
<protein>
    <recommendedName>
        <fullName evidence="1">Peptidase C39-like domain-containing protein</fullName>
    </recommendedName>
</protein>
<dbReference type="EMBL" id="CP034463">
    <property type="protein sequence ID" value="AZP19529.1"/>
    <property type="molecule type" value="Genomic_DNA"/>
</dbReference>
<dbReference type="Gene3D" id="3.90.70.10">
    <property type="entry name" value="Cysteine proteinases"/>
    <property type="match status" value="1"/>
</dbReference>
<dbReference type="InterPro" id="IPR039564">
    <property type="entry name" value="Peptidase_C39-like"/>
</dbReference>
<evidence type="ECO:0000313" key="3">
    <source>
        <dbReference type="Proteomes" id="UP000280197"/>
    </source>
</evidence>
<evidence type="ECO:0000313" key="2">
    <source>
        <dbReference type="EMBL" id="AZP19529.1"/>
    </source>
</evidence>
<evidence type="ECO:0000259" key="1">
    <source>
        <dbReference type="Pfam" id="PF13529"/>
    </source>
</evidence>
<proteinExistence type="predicted"/>
<sequence>MSGRISAWLAGAPLDQQRSDSAFSRGNRTMPVRHRPGVVCALVSGLLAVGLVTGPAFAADDIEGPDDTDPASTEMATSSFINGARVDDAGEADGTSTEWAKQIKLAVIEASLPDDDDATTTDASGATAAVSYNTIGITTQMQQKHYWCGPAAGRAALTAFSVTKAQSTLATKMHTDSDGTYASKIPAALNAYQSRNGYKDSKNTSSAKDLFARVKINVDGGWKAPLIPLVQGHSLPIWSSNGYHGLHFITLYGYGSDGVSLKYFDPVDANALYGRHAVNRKYVWAAMNANYGGDGKADNELVW</sequence>
<accession>A0A3Q9C2T8</accession>
<keyword evidence="3" id="KW-1185">Reference proteome</keyword>
<name>A0A3Q9C2T8_9ACTN</name>
<dbReference type="AlphaFoldDB" id="A0A3Q9C2T8"/>
<dbReference type="KEGG" id="saqu:EJC51_27770"/>
<gene>
    <name evidence="2" type="ORF">EJC51_27770</name>
</gene>
<dbReference type="Proteomes" id="UP000280197">
    <property type="component" value="Chromosome"/>
</dbReference>
<dbReference type="Pfam" id="PF13529">
    <property type="entry name" value="Peptidase_C39_2"/>
    <property type="match status" value="1"/>
</dbReference>
<organism evidence="2 3">
    <name type="scientific">Streptomyces aquilus</name>
    <dbReference type="NCBI Taxonomy" id="2548456"/>
    <lineage>
        <taxon>Bacteria</taxon>
        <taxon>Bacillati</taxon>
        <taxon>Actinomycetota</taxon>
        <taxon>Actinomycetes</taxon>
        <taxon>Kitasatosporales</taxon>
        <taxon>Streptomycetaceae</taxon>
        <taxon>Streptomyces</taxon>
    </lineage>
</organism>
<feature type="domain" description="Peptidase C39-like" evidence="1">
    <location>
        <begin position="138"/>
        <end position="266"/>
    </location>
</feature>